<keyword evidence="5 6" id="KW-0472">Membrane</keyword>
<evidence type="ECO:0000256" key="4">
    <source>
        <dbReference type="ARBA" id="ARBA00022989"/>
    </source>
</evidence>
<feature type="transmembrane region" description="Helical" evidence="6">
    <location>
        <begin position="165"/>
        <end position="183"/>
    </location>
</feature>
<keyword evidence="8" id="KW-1185">Reference proteome</keyword>
<feature type="transmembrane region" description="Helical" evidence="6">
    <location>
        <begin position="229"/>
        <end position="249"/>
    </location>
</feature>
<protein>
    <submittedName>
        <fullName evidence="7">YihY/virulence factor BrkB family protein</fullName>
    </submittedName>
</protein>
<evidence type="ECO:0000256" key="3">
    <source>
        <dbReference type="ARBA" id="ARBA00022692"/>
    </source>
</evidence>
<feature type="transmembrane region" description="Helical" evidence="6">
    <location>
        <begin position="123"/>
        <end position="145"/>
    </location>
</feature>
<organism evidence="7 8">
    <name type="scientific">Evansella tamaricis</name>
    <dbReference type="NCBI Taxonomy" id="2069301"/>
    <lineage>
        <taxon>Bacteria</taxon>
        <taxon>Bacillati</taxon>
        <taxon>Bacillota</taxon>
        <taxon>Bacilli</taxon>
        <taxon>Bacillales</taxon>
        <taxon>Bacillaceae</taxon>
        <taxon>Evansella</taxon>
    </lineage>
</organism>
<sequence>MVLLVSLINRFREHRLVELAAQCSYYLLLSIFPFLIFILTLLSFLPYTFDFDLELVQEIVPGDILSVIENQWAHISARQNTSLLSISIIFTLWTASLALNTILRLLNRAYDVTEDRKMVKGRLLSILLTIGMFAVVLVALVFQVIGAALENLIPMDLNIFEFDLLRWVFSSMLLFLVFSLLYLTGPNLRLKISEIYIGAIFATIGWQLTSYFFSFYLNNFANYTATYGTIGAVIALMVWFHLSSIIILFGGEINAALKEG</sequence>
<reference evidence="7 8" key="1">
    <citation type="submission" date="2021-06" db="EMBL/GenBank/DDBJ databases">
        <title>Bacillus sp. RD4P76, an endophyte from a halophyte.</title>
        <authorList>
            <person name="Sun J.-Q."/>
        </authorList>
    </citation>
    <scope>NUCLEOTIDE SEQUENCE [LARGE SCALE GENOMIC DNA]</scope>
    <source>
        <strain evidence="7 8">CGMCC 1.15917</strain>
    </source>
</reference>
<feature type="transmembrane region" description="Helical" evidence="6">
    <location>
        <begin position="25"/>
        <end position="45"/>
    </location>
</feature>
<evidence type="ECO:0000256" key="2">
    <source>
        <dbReference type="ARBA" id="ARBA00022475"/>
    </source>
</evidence>
<dbReference type="EMBL" id="JAHQCS010000080">
    <property type="protein sequence ID" value="MBU9711700.1"/>
    <property type="molecule type" value="Genomic_DNA"/>
</dbReference>
<name>A0ABS6JDE7_9BACI</name>
<gene>
    <name evidence="7" type="ORF">KS419_08125</name>
</gene>
<dbReference type="PIRSF" id="PIRSF035875">
    <property type="entry name" value="RNase_BN"/>
    <property type="match status" value="1"/>
</dbReference>
<keyword evidence="2" id="KW-1003">Cell membrane</keyword>
<dbReference type="PANTHER" id="PTHR30213">
    <property type="entry name" value="INNER MEMBRANE PROTEIN YHJD"/>
    <property type="match status" value="1"/>
</dbReference>
<evidence type="ECO:0000256" key="1">
    <source>
        <dbReference type="ARBA" id="ARBA00004651"/>
    </source>
</evidence>
<dbReference type="RefSeq" id="WP_217065721.1">
    <property type="nucleotide sequence ID" value="NZ_JAHQCS010000080.1"/>
</dbReference>
<comment type="subcellular location">
    <subcellularLocation>
        <location evidence="1">Cell membrane</location>
        <topology evidence="1">Multi-pass membrane protein</topology>
    </subcellularLocation>
</comment>
<feature type="transmembrane region" description="Helical" evidence="6">
    <location>
        <begin position="82"/>
        <end position="103"/>
    </location>
</feature>
<dbReference type="InterPro" id="IPR017039">
    <property type="entry name" value="Virul_fac_BrkB"/>
</dbReference>
<dbReference type="Pfam" id="PF03631">
    <property type="entry name" value="Virul_fac_BrkB"/>
    <property type="match status" value="1"/>
</dbReference>
<dbReference type="NCBIfam" id="TIGR00765">
    <property type="entry name" value="yihY_not_rbn"/>
    <property type="match status" value="1"/>
</dbReference>
<keyword evidence="4 6" id="KW-1133">Transmembrane helix</keyword>
<accession>A0ABS6JDE7</accession>
<feature type="transmembrane region" description="Helical" evidence="6">
    <location>
        <begin position="195"/>
        <end position="217"/>
    </location>
</feature>
<dbReference type="PANTHER" id="PTHR30213:SF0">
    <property type="entry name" value="UPF0761 MEMBRANE PROTEIN YIHY"/>
    <property type="match status" value="1"/>
</dbReference>
<keyword evidence="3 6" id="KW-0812">Transmembrane</keyword>
<comment type="caution">
    <text evidence="7">The sequence shown here is derived from an EMBL/GenBank/DDBJ whole genome shotgun (WGS) entry which is preliminary data.</text>
</comment>
<evidence type="ECO:0000256" key="5">
    <source>
        <dbReference type="ARBA" id="ARBA00023136"/>
    </source>
</evidence>
<proteinExistence type="predicted"/>
<dbReference type="Proteomes" id="UP000784880">
    <property type="component" value="Unassembled WGS sequence"/>
</dbReference>
<evidence type="ECO:0000256" key="6">
    <source>
        <dbReference type="SAM" id="Phobius"/>
    </source>
</evidence>
<evidence type="ECO:0000313" key="8">
    <source>
        <dbReference type="Proteomes" id="UP000784880"/>
    </source>
</evidence>
<evidence type="ECO:0000313" key="7">
    <source>
        <dbReference type="EMBL" id="MBU9711700.1"/>
    </source>
</evidence>